<gene>
    <name evidence="1" type="ORF">HMPREF1872_00862</name>
</gene>
<proteinExistence type="predicted"/>
<organism evidence="1 2">
    <name type="scientific">Amygdalobacter nucleatus</name>
    <dbReference type="NCBI Taxonomy" id="3029274"/>
    <lineage>
        <taxon>Bacteria</taxon>
        <taxon>Bacillati</taxon>
        <taxon>Bacillota</taxon>
        <taxon>Clostridia</taxon>
        <taxon>Eubacteriales</taxon>
        <taxon>Oscillospiraceae</taxon>
        <taxon>Amygdalobacter</taxon>
    </lineage>
</organism>
<evidence type="ECO:0000313" key="2">
    <source>
        <dbReference type="Proteomes" id="UP000070080"/>
    </source>
</evidence>
<accession>A0A133YAT9</accession>
<dbReference type="STRING" id="1497955.HMPREF1872_00862"/>
<dbReference type="Proteomes" id="UP000070080">
    <property type="component" value="Unassembled WGS sequence"/>
</dbReference>
<protein>
    <submittedName>
        <fullName evidence="1">Uncharacterized protein</fullName>
    </submittedName>
</protein>
<comment type="caution">
    <text evidence="1">The sequence shown here is derived from an EMBL/GenBank/DDBJ whole genome shotgun (WGS) entry which is preliminary data.</text>
</comment>
<dbReference type="EMBL" id="LSCV01000030">
    <property type="protein sequence ID" value="KXB40316.1"/>
    <property type="molecule type" value="Genomic_DNA"/>
</dbReference>
<keyword evidence="2" id="KW-1185">Reference proteome</keyword>
<name>A0A133YAT9_9FIRM</name>
<evidence type="ECO:0000313" key="1">
    <source>
        <dbReference type="EMBL" id="KXB40316.1"/>
    </source>
</evidence>
<reference evidence="2" key="1">
    <citation type="submission" date="2016-01" db="EMBL/GenBank/DDBJ databases">
        <authorList>
            <person name="Mitreva M."/>
            <person name="Pepin K.H."/>
            <person name="Mihindukulasuriya K.A."/>
            <person name="Fulton R."/>
            <person name="Fronick C."/>
            <person name="O'Laughlin M."/>
            <person name="Miner T."/>
            <person name="Herter B."/>
            <person name="Rosa B.A."/>
            <person name="Cordes M."/>
            <person name="Tomlinson C."/>
            <person name="Wollam A."/>
            <person name="Palsikar V.B."/>
            <person name="Mardis E.R."/>
            <person name="Wilson R.K."/>
        </authorList>
    </citation>
    <scope>NUCLEOTIDE SEQUENCE [LARGE SCALE GENOMIC DNA]</scope>
    <source>
        <strain evidence="2">KA00274</strain>
    </source>
</reference>
<sequence>MITRSNGEIAKYDDEGGSFKANDLSMLEAGLHKVFWAPKGCRGCISYGAASMILCHPRNRKTKKRYSHISRLYRNVRDYKLPMLHCLTYWLLFFLSPSASAERADPISAMTPT</sequence>
<dbReference type="AlphaFoldDB" id="A0A133YAT9"/>